<name>A0A1G1SUQ8_9BACT</name>
<organism evidence="3 4">
    <name type="scientific">Hymenobacter glacialis</name>
    <dbReference type="NCBI Taxonomy" id="1908236"/>
    <lineage>
        <taxon>Bacteria</taxon>
        <taxon>Pseudomonadati</taxon>
        <taxon>Bacteroidota</taxon>
        <taxon>Cytophagia</taxon>
        <taxon>Cytophagales</taxon>
        <taxon>Hymenobacteraceae</taxon>
        <taxon>Hymenobacter</taxon>
    </lineage>
</organism>
<dbReference type="Proteomes" id="UP000177791">
    <property type="component" value="Unassembled WGS sequence"/>
</dbReference>
<feature type="compositionally biased region" description="Basic residues" evidence="1">
    <location>
        <begin position="68"/>
        <end position="78"/>
    </location>
</feature>
<feature type="chain" id="PRO_5009578438" evidence="2">
    <location>
        <begin position="21"/>
        <end position="118"/>
    </location>
</feature>
<evidence type="ECO:0000313" key="4">
    <source>
        <dbReference type="Proteomes" id="UP000177791"/>
    </source>
</evidence>
<dbReference type="EMBL" id="MDZC01000101">
    <property type="protein sequence ID" value="OGX82345.1"/>
    <property type="molecule type" value="Genomic_DNA"/>
</dbReference>
<evidence type="ECO:0000313" key="3">
    <source>
        <dbReference type="EMBL" id="OGX82345.1"/>
    </source>
</evidence>
<evidence type="ECO:0000256" key="1">
    <source>
        <dbReference type="SAM" id="MobiDB-lite"/>
    </source>
</evidence>
<keyword evidence="2" id="KW-0732">Signal</keyword>
<gene>
    <name evidence="3" type="ORF">BEN48_05210</name>
</gene>
<protein>
    <submittedName>
        <fullName evidence="3">Uncharacterized protein</fullName>
    </submittedName>
</protein>
<dbReference type="AlphaFoldDB" id="A0A1G1SUQ8"/>
<reference evidence="3 4" key="1">
    <citation type="submission" date="2016-08" db="EMBL/GenBank/DDBJ databases">
        <title>Hymenobacter coccineus sp. nov., Hymenobacter lapidarius sp. nov. and Hymenobacter glacialis sp. nov., isolated from Antarctic soil.</title>
        <authorList>
            <person name="Sedlacek I."/>
            <person name="Kralova S."/>
            <person name="Kyrova K."/>
            <person name="Maslanova I."/>
            <person name="Stankova E."/>
            <person name="Vrbovska V."/>
            <person name="Nemec M."/>
            <person name="Bartak M."/>
            <person name="Svec P."/>
            <person name="Busse H.-J."/>
            <person name="Pantucek R."/>
        </authorList>
    </citation>
    <scope>NUCLEOTIDE SEQUENCE [LARGE SCALE GENOMIC DNA]</scope>
    <source>
        <strain evidence="3 4">CCM 8648</strain>
    </source>
</reference>
<feature type="region of interest" description="Disordered" evidence="1">
    <location>
        <begin position="65"/>
        <end position="118"/>
    </location>
</feature>
<keyword evidence="4" id="KW-1185">Reference proteome</keyword>
<sequence>MKKSLMLLAGLALATTAANAQEVTPATPKTEVEVRDNGTVKTTTITGKTNVGAALENTKDAAGNVARKSARAAKRAAKKTANLAERGAKKTKRAVKKGSQEASSAVKEGTQKLEQKTE</sequence>
<dbReference type="OrthoDB" id="9913564at2"/>
<dbReference type="Gene3D" id="1.10.287.700">
    <property type="entry name" value="Helix hairpin bin"/>
    <property type="match status" value="1"/>
</dbReference>
<dbReference type="RefSeq" id="WP_125932679.1">
    <property type="nucleotide sequence ID" value="NZ_MDZC01000101.1"/>
</dbReference>
<accession>A0A1G1SUQ8</accession>
<feature type="signal peptide" evidence="2">
    <location>
        <begin position="1"/>
        <end position="20"/>
    </location>
</feature>
<comment type="caution">
    <text evidence="3">The sequence shown here is derived from an EMBL/GenBank/DDBJ whole genome shotgun (WGS) entry which is preliminary data.</text>
</comment>
<feature type="compositionally biased region" description="Basic and acidic residues" evidence="1">
    <location>
        <begin position="109"/>
        <end position="118"/>
    </location>
</feature>
<proteinExistence type="predicted"/>
<evidence type="ECO:0000256" key="2">
    <source>
        <dbReference type="SAM" id="SignalP"/>
    </source>
</evidence>